<name>A0A9D1J617_9BACT</name>
<accession>A0A9D1J617</accession>
<evidence type="ECO:0000313" key="3">
    <source>
        <dbReference type="Proteomes" id="UP000886744"/>
    </source>
</evidence>
<gene>
    <name evidence="2" type="ORF">IAC94_01715</name>
</gene>
<reference evidence="2" key="2">
    <citation type="journal article" date="2021" name="PeerJ">
        <title>Extensive microbial diversity within the chicken gut microbiome revealed by metagenomics and culture.</title>
        <authorList>
            <person name="Gilroy R."/>
            <person name="Ravi A."/>
            <person name="Getino M."/>
            <person name="Pursley I."/>
            <person name="Horton D.L."/>
            <person name="Alikhan N.F."/>
            <person name="Baker D."/>
            <person name="Gharbi K."/>
            <person name="Hall N."/>
            <person name="Watson M."/>
            <person name="Adriaenssens E.M."/>
            <person name="Foster-Nyarko E."/>
            <person name="Jarju S."/>
            <person name="Secka A."/>
            <person name="Antonio M."/>
            <person name="Oren A."/>
            <person name="Chaudhuri R.R."/>
            <person name="La Ragione R."/>
            <person name="Hildebrand F."/>
            <person name="Pallen M.J."/>
        </authorList>
    </citation>
    <scope>NUCLEOTIDE SEQUENCE</scope>
    <source>
        <strain evidence="2">ChiHjej13B12-12457</strain>
    </source>
</reference>
<protein>
    <submittedName>
        <fullName evidence="2">Uncharacterized protein</fullName>
    </submittedName>
</protein>
<dbReference type="EMBL" id="DVHI01000026">
    <property type="protein sequence ID" value="HIR62227.1"/>
    <property type="molecule type" value="Genomic_DNA"/>
</dbReference>
<dbReference type="AlphaFoldDB" id="A0A9D1J617"/>
<organism evidence="2 3">
    <name type="scientific">Candidatus Coprenecus avistercoris</name>
    <dbReference type="NCBI Taxonomy" id="2840730"/>
    <lineage>
        <taxon>Bacteria</taxon>
        <taxon>Pseudomonadati</taxon>
        <taxon>Bacteroidota</taxon>
        <taxon>Bacteroidia</taxon>
        <taxon>Bacteroidales</taxon>
        <taxon>Rikenellaceae</taxon>
        <taxon>Rikenellaceae incertae sedis</taxon>
        <taxon>Candidatus Coprenecus</taxon>
    </lineage>
</organism>
<comment type="caution">
    <text evidence="2">The sequence shown here is derived from an EMBL/GenBank/DDBJ whole genome shotgun (WGS) entry which is preliminary data.</text>
</comment>
<reference evidence="2" key="1">
    <citation type="submission" date="2020-10" db="EMBL/GenBank/DDBJ databases">
        <authorList>
            <person name="Gilroy R."/>
        </authorList>
    </citation>
    <scope>NUCLEOTIDE SEQUENCE</scope>
    <source>
        <strain evidence="2">ChiHjej13B12-12457</strain>
    </source>
</reference>
<proteinExistence type="predicted"/>
<feature type="region of interest" description="Disordered" evidence="1">
    <location>
        <begin position="1"/>
        <end position="21"/>
    </location>
</feature>
<sequence length="75" mass="8382">MKKKDGIYSSGIEQEESSHVNDPVMAYQAGNEITDILSRDTLSDIAEYTVSEHRAGRCIPHSQLVNSIMTEKGWI</sequence>
<dbReference type="Proteomes" id="UP000886744">
    <property type="component" value="Unassembled WGS sequence"/>
</dbReference>
<evidence type="ECO:0000256" key="1">
    <source>
        <dbReference type="SAM" id="MobiDB-lite"/>
    </source>
</evidence>
<evidence type="ECO:0000313" key="2">
    <source>
        <dbReference type="EMBL" id="HIR62227.1"/>
    </source>
</evidence>